<dbReference type="InterPro" id="IPR003591">
    <property type="entry name" value="Leu-rich_rpt_typical-subtyp"/>
</dbReference>
<dbReference type="InterPro" id="IPR032675">
    <property type="entry name" value="LRR_dom_sf"/>
</dbReference>
<organism evidence="6 7">
    <name type="scientific">Paralvinella palmiformis</name>
    <dbReference type="NCBI Taxonomy" id="53620"/>
    <lineage>
        <taxon>Eukaryota</taxon>
        <taxon>Metazoa</taxon>
        <taxon>Spiralia</taxon>
        <taxon>Lophotrochozoa</taxon>
        <taxon>Annelida</taxon>
        <taxon>Polychaeta</taxon>
        <taxon>Sedentaria</taxon>
        <taxon>Canalipalpata</taxon>
        <taxon>Terebellida</taxon>
        <taxon>Terebelliformia</taxon>
        <taxon>Alvinellidae</taxon>
        <taxon>Paralvinella</taxon>
    </lineage>
</organism>
<evidence type="ECO:0000256" key="1">
    <source>
        <dbReference type="ARBA" id="ARBA00022614"/>
    </source>
</evidence>
<dbReference type="GO" id="GO:0016020">
    <property type="term" value="C:membrane"/>
    <property type="evidence" value="ECO:0007669"/>
    <property type="project" value="TreeGrafter"/>
</dbReference>
<dbReference type="SUPFAM" id="SSF52058">
    <property type="entry name" value="L domain-like"/>
    <property type="match status" value="1"/>
</dbReference>
<dbReference type="AlphaFoldDB" id="A0AAD9N7X3"/>
<evidence type="ECO:0000256" key="5">
    <source>
        <dbReference type="SAM" id="SignalP"/>
    </source>
</evidence>
<keyword evidence="3" id="KW-0677">Repeat</keyword>
<dbReference type="PANTHER" id="PTHR24364">
    <property type="entry name" value="LP06937P"/>
    <property type="match status" value="1"/>
</dbReference>
<dbReference type="PROSITE" id="PS51450">
    <property type="entry name" value="LRR"/>
    <property type="match status" value="2"/>
</dbReference>
<dbReference type="InterPro" id="IPR052286">
    <property type="entry name" value="Wnt_signaling_inhibitor"/>
</dbReference>
<evidence type="ECO:0000256" key="2">
    <source>
        <dbReference type="ARBA" id="ARBA00022729"/>
    </source>
</evidence>
<evidence type="ECO:0000256" key="3">
    <source>
        <dbReference type="ARBA" id="ARBA00022737"/>
    </source>
</evidence>
<dbReference type="Proteomes" id="UP001208570">
    <property type="component" value="Unassembled WGS sequence"/>
</dbReference>
<gene>
    <name evidence="6" type="ORF">LSH36_133g04000</name>
</gene>
<keyword evidence="4" id="KW-1133">Transmembrane helix</keyword>
<dbReference type="PANTHER" id="PTHR24364:SF18">
    <property type="entry name" value="LP06937P"/>
    <property type="match status" value="1"/>
</dbReference>
<keyword evidence="7" id="KW-1185">Reference proteome</keyword>
<evidence type="ECO:0000256" key="4">
    <source>
        <dbReference type="SAM" id="Phobius"/>
    </source>
</evidence>
<comment type="caution">
    <text evidence="6">The sequence shown here is derived from an EMBL/GenBank/DDBJ whole genome shotgun (WGS) entry which is preliminary data.</text>
</comment>
<keyword evidence="4" id="KW-0812">Transmembrane</keyword>
<dbReference type="InterPro" id="IPR001611">
    <property type="entry name" value="Leu-rich_rpt"/>
</dbReference>
<sequence>MDFPFGVWLLCWTIASHQGAVFSISCPHHMVGLENCECSSFENAKTPVRHIDEVVCRNLGHTSHQALESLRLVPHIQRLEYTGNDIRELAANIFGNCSQIHLVNLTYVDLSHNNIEIIHGQSFHCAPNVRILKLNYNKWRVDGSHARIFSSMPHLQELHLRAAFAGTGTPAGGSTIGLRSVLQGSHIVALRKLHLEENDLQFVDGQTFCQLPNLEELYLSDNRLTKLSLDCLDQLRDLYVRNNSIPWLTEEDIRSLERKKYLSVLDLRNNQFQCTDCSARTSHFRDWLLTGSRFVVDKSRLTCTKGRLAGRKITSLTDDDLRGTCPKPHHDQKSRSRTKSIITAVILSVIGLLVVVFIYINRHGIQKTLSKWGKPIRNSAIMKRVHFGYRNMNSENSAPTMATL</sequence>
<dbReference type="Gene3D" id="3.80.10.10">
    <property type="entry name" value="Ribonuclease Inhibitor"/>
    <property type="match status" value="2"/>
</dbReference>
<feature type="chain" id="PRO_5041922359" evidence="5">
    <location>
        <begin position="20"/>
        <end position="404"/>
    </location>
</feature>
<proteinExistence type="predicted"/>
<keyword evidence="1" id="KW-0433">Leucine-rich repeat</keyword>
<feature type="transmembrane region" description="Helical" evidence="4">
    <location>
        <begin position="341"/>
        <end position="360"/>
    </location>
</feature>
<feature type="signal peptide" evidence="5">
    <location>
        <begin position="1"/>
        <end position="19"/>
    </location>
</feature>
<protein>
    <submittedName>
        <fullName evidence="6">Uncharacterized protein</fullName>
    </submittedName>
</protein>
<keyword evidence="4" id="KW-0472">Membrane</keyword>
<name>A0AAD9N7X3_9ANNE</name>
<evidence type="ECO:0000313" key="7">
    <source>
        <dbReference type="Proteomes" id="UP001208570"/>
    </source>
</evidence>
<evidence type="ECO:0000313" key="6">
    <source>
        <dbReference type="EMBL" id="KAK2160447.1"/>
    </source>
</evidence>
<dbReference type="SMART" id="SM00365">
    <property type="entry name" value="LRR_SD22"/>
    <property type="match status" value="3"/>
</dbReference>
<keyword evidence="2 5" id="KW-0732">Signal</keyword>
<dbReference type="Pfam" id="PF13855">
    <property type="entry name" value="LRR_8"/>
    <property type="match status" value="2"/>
</dbReference>
<accession>A0AAD9N7X3</accession>
<reference evidence="6" key="1">
    <citation type="journal article" date="2023" name="Mol. Biol. Evol.">
        <title>Third-Generation Sequencing Reveals the Adaptive Role of the Epigenome in Three Deep-Sea Polychaetes.</title>
        <authorList>
            <person name="Perez M."/>
            <person name="Aroh O."/>
            <person name="Sun Y."/>
            <person name="Lan Y."/>
            <person name="Juniper S.K."/>
            <person name="Young C.R."/>
            <person name="Angers B."/>
            <person name="Qian P.Y."/>
        </authorList>
    </citation>
    <scope>NUCLEOTIDE SEQUENCE</scope>
    <source>
        <strain evidence="6">P08H-3</strain>
    </source>
</reference>
<dbReference type="EMBL" id="JAODUP010000133">
    <property type="protein sequence ID" value="KAK2160447.1"/>
    <property type="molecule type" value="Genomic_DNA"/>
</dbReference>
<dbReference type="SMART" id="SM00369">
    <property type="entry name" value="LRR_TYP"/>
    <property type="match status" value="4"/>
</dbReference>